<dbReference type="InterPro" id="IPR012657">
    <property type="entry name" value="23S_rRNA-intervening_sequence"/>
</dbReference>
<dbReference type="NCBIfam" id="NF008911">
    <property type="entry name" value="PRK12275.1-2"/>
    <property type="match status" value="1"/>
</dbReference>
<gene>
    <name evidence="1" type="ORF">HRH59_06485</name>
</gene>
<protein>
    <submittedName>
        <fullName evidence="1">Four helix bundle protein</fullName>
    </submittedName>
</protein>
<dbReference type="PANTHER" id="PTHR38471:SF2">
    <property type="entry name" value="FOUR HELIX BUNDLE PROTEIN"/>
    <property type="match status" value="1"/>
</dbReference>
<organism evidence="1 2">
    <name type="scientific">Rheinheimera lutimaris</name>
    <dbReference type="NCBI Taxonomy" id="2740584"/>
    <lineage>
        <taxon>Bacteria</taxon>
        <taxon>Pseudomonadati</taxon>
        <taxon>Pseudomonadota</taxon>
        <taxon>Gammaproteobacteria</taxon>
        <taxon>Chromatiales</taxon>
        <taxon>Chromatiaceae</taxon>
        <taxon>Rheinheimera</taxon>
    </lineage>
</organism>
<evidence type="ECO:0000313" key="2">
    <source>
        <dbReference type="Proteomes" id="UP000523161"/>
    </source>
</evidence>
<dbReference type="SUPFAM" id="SSF158446">
    <property type="entry name" value="IVS-encoded protein-like"/>
    <property type="match status" value="1"/>
</dbReference>
<dbReference type="Proteomes" id="UP000523161">
    <property type="component" value="Unassembled WGS sequence"/>
</dbReference>
<dbReference type="NCBIfam" id="TIGR02436">
    <property type="entry name" value="four helix bundle protein"/>
    <property type="match status" value="1"/>
</dbReference>
<keyword evidence="2" id="KW-1185">Reference proteome</keyword>
<dbReference type="RefSeq" id="WP_173500458.1">
    <property type="nucleotide sequence ID" value="NZ_JABSOD010000005.1"/>
</dbReference>
<sequence>MHYDLRVWQLAMDLVVQVYAVTKQFPDSEKYGLGSQMQRAAVSVPSNIAEGAGRESNADFLRFLTISRGSLSELETQLLIAQRLNYVADVSEQLNKTKEVFMLLKGLVRKLKA</sequence>
<dbReference type="PANTHER" id="PTHR38471">
    <property type="entry name" value="FOUR HELIX BUNDLE PROTEIN"/>
    <property type="match status" value="1"/>
</dbReference>
<name>A0A7Y5AQ67_9GAMM</name>
<reference evidence="1 2" key="1">
    <citation type="submission" date="2020-06" db="EMBL/GenBank/DDBJ databases">
        <title>Rheinheimera sp. nov., a marine bacterium isolated from coastal.</title>
        <authorList>
            <person name="Yu Q."/>
            <person name="Qi Y."/>
            <person name="Pu J."/>
        </authorList>
    </citation>
    <scope>NUCLEOTIDE SEQUENCE [LARGE SCALE GENOMIC DNA]</scope>
    <source>
        <strain evidence="1 2">YQF-2</strain>
    </source>
</reference>
<dbReference type="AlphaFoldDB" id="A0A7Y5AQ67"/>
<proteinExistence type="predicted"/>
<evidence type="ECO:0000313" key="1">
    <source>
        <dbReference type="EMBL" id="NRQ42214.1"/>
    </source>
</evidence>
<comment type="caution">
    <text evidence="1">The sequence shown here is derived from an EMBL/GenBank/DDBJ whole genome shotgun (WGS) entry which is preliminary data.</text>
</comment>
<dbReference type="InterPro" id="IPR036583">
    <property type="entry name" value="23S_rRNA_IVS_sf"/>
</dbReference>
<dbReference type="CDD" id="cd16377">
    <property type="entry name" value="23S_rRNA_IVP_like"/>
    <property type="match status" value="1"/>
</dbReference>
<dbReference type="Gene3D" id="1.20.1440.60">
    <property type="entry name" value="23S rRNA-intervening sequence"/>
    <property type="match status" value="1"/>
</dbReference>
<dbReference type="EMBL" id="JABSOD010000005">
    <property type="protein sequence ID" value="NRQ42214.1"/>
    <property type="molecule type" value="Genomic_DNA"/>
</dbReference>
<accession>A0A7Y5AQ67</accession>
<dbReference type="Pfam" id="PF05635">
    <property type="entry name" value="23S_rRNA_IVP"/>
    <property type="match status" value="1"/>
</dbReference>